<proteinExistence type="predicted"/>
<dbReference type="Gene3D" id="3.30.450.40">
    <property type="match status" value="1"/>
</dbReference>
<dbReference type="PANTHER" id="PTHR30136">
    <property type="entry name" value="HELIX-TURN-HELIX TRANSCRIPTIONAL REGULATOR, ICLR FAMILY"/>
    <property type="match status" value="1"/>
</dbReference>
<dbReference type="AlphaFoldDB" id="A0A023DL52"/>
<dbReference type="SUPFAM" id="SSF55781">
    <property type="entry name" value="GAF domain-like"/>
    <property type="match status" value="1"/>
</dbReference>
<dbReference type="SUPFAM" id="SSF46785">
    <property type="entry name" value="Winged helix' DNA-binding domain"/>
    <property type="match status" value="1"/>
</dbReference>
<feature type="domain" description="IclR-ED" evidence="5">
    <location>
        <begin position="80"/>
        <end position="256"/>
    </location>
</feature>
<protein>
    <submittedName>
        <fullName evidence="6">Putative IclR family transcriptional regulator</fullName>
    </submittedName>
</protein>
<dbReference type="InterPro" id="IPR036390">
    <property type="entry name" value="WH_DNA-bd_sf"/>
</dbReference>
<keyword evidence="2" id="KW-0238">DNA-binding</keyword>
<dbReference type="EMBL" id="BAWO01000098">
    <property type="protein sequence ID" value="GAJ41781.1"/>
    <property type="molecule type" value="Genomic_DNA"/>
</dbReference>
<evidence type="ECO:0000313" key="7">
    <source>
        <dbReference type="Proteomes" id="UP000023561"/>
    </source>
</evidence>
<evidence type="ECO:0000259" key="5">
    <source>
        <dbReference type="PROSITE" id="PS51078"/>
    </source>
</evidence>
<dbReference type="RefSeq" id="WP_017436018.1">
    <property type="nucleotide sequence ID" value="NZ_BAWO01000098.1"/>
</dbReference>
<evidence type="ECO:0000256" key="1">
    <source>
        <dbReference type="ARBA" id="ARBA00023015"/>
    </source>
</evidence>
<dbReference type="InterPro" id="IPR036388">
    <property type="entry name" value="WH-like_DNA-bd_sf"/>
</dbReference>
<sequence>MIKSTNEQDSKKTETGLRTVQRAIDILYCFTLEEQELSLTEIANKISLAKSTTTRLLSTLEQNNLVVKDPVTLKYRLGQGIYYLGHIAGKSIKIREIARPIMEQLRDKTRETVNLYMLERDSRVCVEQCEGLQSIRHMVKIGEKLPLWAGAGGKAILAYQSPAFQQQIFEQVPSKERLTQLKEELEKIKLQQCAASIDEREVGSAAVAAPIFNINGEVKACLSVSGPTNRFTSEVIEKYKLFVKEGAKAISEKLGYRE</sequence>
<dbReference type="GO" id="GO:0003677">
    <property type="term" value="F:DNA binding"/>
    <property type="evidence" value="ECO:0007669"/>
    <property type="project" value="UniProtKB-KW"/>
</dbReference>
<dbReference type="OrthoDB" id="9791752at2"/>
<keyword evidence="7" id="KW-1185">Reference proteome</keyword>
<dbReference type="PROSITE" id="PS51077">
    <property type="entry name" value="HTH_ICLR"/>
    <property type="match status" value="1"/>
</dbReference>
<dbReference type="Gene3D" id="1.10.10.10">
    <property type="entry name" value="Winged helix-like DNA-binding domain superfamily/Winged helix DNA-binding domain"/>
    <property type="match status" value="1"/>
</dbReference>
<dbReference type="InterPro" id="IPR014757">
    <property type="entry name" value="Tscrpt_reg_IclR_C"/>
</dbReference>
<dbReference type="GeneID" id="301194394"/>
<evidence type="ECO:0000256" key="2">
    <source>
        <dbReference type="ARBA" id="ARBA00023125"/>
    </source>
</evidence>
<dbReference type="Proteomes" id="UP000023561">
    <property type="component" value="Unassembled WGS sequence"/>
</dbReference>
<reference evidence="6 7" key="1">
    <citation type="submission" date="2014-04" db="EMBL/GenBank/DDBJ databases">
        <title>Whole genome shotgun sequence of Geobacillus caldoxylosilyticus NBRC 107762.</title>
        <authorList>
            <person name="Hosoyama A."/>
            <person name="Hosoyama Y."/>
            <person name="Katano-Makiyama Y."/>
            <person name="Tsuchikane K."/>
            <person name="Ohji S."/>
            <person name="Ichikawa N."/>
            <person name="Yamazoe A."/>
            <person name="Fujita N."/>
        </authorList>
    </citation>
    <scope>NUCLEOTIDE SEQUENCE [LARGE SCALE GENOMIC DNA]</scope>
    <source>
        <strain evidence="6 7">NBRC 107762</strain>
    </source>
</reference>
<feature type="domain" description="HTH iclR-type" evidence="4">
    <location>
        <begin position="17"/>
        <end position="79"/>
    </location>
</feature>
<dbReference type="InterPro" id="IPR005471">
    <property type="entry name" value="Tscrpt_reg_IclR_N"/>
</dbReference>
<organism evidence="6 7">
    <name type="scientific">Parageobacillus caldoxylosilyticus NBRC 107762</name>
    <dbReference type="NCBI Taxonomy" id="1220594"/>
    <lineage>
        <taxon>Bacteria</taxon>
        <taxon>Bacillati</taxon>
        <taxon>Bacillota</taxon>
        <taxon>Bacilli</taxon>
        <taxon>Bacillales</taxon>
        <taxon>Anoxybacillaceae</taxon>
        <taxon>Saccharococcus</taxon>
    </lineage>
</organism>
<dbReference type="Pfam" id="PF01614">
    <property type="entry name" value="IclR_C"/>
    <property type="match status" value="1"/>
</dbReference>
<evidence type="ECO:0000259" key="4">
    <source>
        <dbReference type="PROSITE" id="PS51077"/>
    </source>
</evidence>
<dbReference type="InterPro" id="IPR029016">
    <property type="entry name" value="GAF-like_dom_sf"/>
</dbReference>
<name>A0A023DL52_9BACL</name>
<dbReference type="GO" id="GO:0045892">
    <property type="term" value="P:negative regulation of DNA-templated transcription"/>
    <property type="evidence" value="ECO:0007669"/>
    <property type="project" value="UniProtKB-ARBA"/>
</dbReference>
<dbReference type="Pfam" id="PF09339">
    <property type="entry name" value="HTH_IclR"/>
    <property type="match status" value="1"/>
</dbReference>
<accession>A0A023DL52</accession>
<comment type="caution">
    <text evidence="6">The sequence shown here is derived from an EMBL/GenBank/DDBJ whole genome shotgun (WGS) entry which is preliminary data.</text>
</comment>
<evidence type="ECO:0000256" key="3">
    <source>
        <dbReference type="ARBA" id="ARBA00023163"/>
    </source>
</evidence>
<dbReference type="PANTHER" id="PTHR30136:SF35">
    <property type="entry name" value="HTH-TYPE TRANSCRIPTIONAL REGULATOR RV1719"/>
    <property type="match status" value="1"/>
</dbReference>
<keyword evidence="3" id="KW-0804">Transcription</keyword>
<gene>
    <name evidence="6" type="ORF">GCA01S_098_00040</name>
</gene>
<dbReference type="InterPro" id="IPR050707">
    <property type="entry name" value="HTH_MetabolicPath_Reg"/>
</dbReference>
<evidence type="ECO:0000313" key="6">
    <source>
        <dbReference type="EMBL" id="GAJ41781.1"/>
    </source>
</evidence>
<dbReference type="GO" id="GO:0003700">
    <property type="term" value="F:DNA-binding transcription factor activity"/>
    <property type="evidence" value="ECO:0007669"/>
    <property type="project" value="TreeGrafter"/>
</dbReference>
<dbReference type="PROSITE" id="PS51078">
    <property type="entry name" value="ICLR_ED"/>
    <property type="match status" value="1"/>
</dbReference>
<dbReference type="SMART" id="SM00346">
    <property type="entry name" value="HTH_ICLR"/>
    <property type="match status" value="1"/>
</dbReference>
<keyword evidence="1" id="KW-0805">Transcription regulation</keyword>